<evidence type="ECO:0000313" key="8">
    <source>
        <dbReference type="EMBL" id="KUO40095.1"/>
    </source>
</evidence>
<evidence type="ECO:0000256" key="2">
    <source>
        <dbReference type="ARBA" id="ARBA00022730"/>
    </source>
</evidence>
<accession>A0A147JUB3</accession>
<dbReference type="InterPro" id="IPR045240">
    <property type="entry name" value="Ribosomal_uL4_euk/arch"/>
</dbReference>
<evidence type="ECO:0000256" key="5">
    <source>
        <dbReference type="ARBA" id="ARBA00023274"/>
    </source>
</evidence>
<dbReference type="SUPFAM" id="SSF52166">
    <property type="entry name" value="Ribosomal protein L4"/>
    <property type="match status" value="1"/>
</dbReference>
<dbReference type="Proteomes" id="UP000074294">
    <property type="component" value="Unassembled WGS sequence"/>
</dbReference>
<dbReference type="NCBIfam" id="TIGR03672">
    <property type="entry name" value="rpl4p_arch"/>
    <property type="match status" value="1"/>
</dbReference>
<dbReference type="FunFam" id="3.40.1370.10:FF:000011">
    <property type="entry name" value="50S ribosomal protein L4"/>
    <property type="match status" value="1"/>
</dbReference>
<dbReference type="Pfam" id="PF00573">
    <property type="entry name" value="Ribosomal_L4"/>
    <property type="match status" value="1"/>
</dbReference>
<organism evidence="8 9">
    <name type="scientific">Hadarchaeum yellowstonense</name>
    <dbReference type="NCBI Taxonomy" id="1776334"/>
    <lineage>
        <taxon>Archaea</taxon>
        <taxon>Methanobacteriati</taxon>
        <taxon>Candidatus Hadarchaeota</taxon>
        <taxon>Candidatus Hadarchaeia</taxon>
        <taxon>Candidatus Hadarchaeales</taxon>
        <taxon>Candidatus Hadarchaeaceae</taxon>
        <taxon>Candidatus Hadarchaeum</taxon>
    </lineage>
</organism>
<protein>
    <recommendedName>
        <fullName evidence="6">Large ribosomal subunit protein uL4</fullName>
    </recommendedName>
</protein>
<keyword evidence="2 6" id="KW-0699">rRNA-binding</keyword>
<proteinExistence type="inferred from homology"/>
<dbReference type="EMBL" id="LQMQ01000049">
    <property type="protein sequence ID" value="KUO40095.1"/>
    <property type="molecule type" value="Genomic_DNA"/>
</dbReference>
<gene>
    <name evidence="8" type="primary">rpl4lp</name>
    <name evidence="6" type="synonym">rpl4</name>
    <name evidence="8" type="ORF">APZ16_05550</name>
</gene>
<dbReference type="InterPro" id="IPR013000">
    <property type="entry name" value="Ribosomal_uL4_euk/arc_CS"/>
</dbReference>
<comment type="caution">
    <text evidence="8">The sequence shown here is derived from an EMBL/GenBank/DDBJ whole genome shotgun (WGS) entry which is preliminary data.</text>
</comment>
<comment type="function">
    <text evidence="6">One of the primary rRNA binding proteins, this protein initially binds near the 5'-end of the 23S rRNA. It is important during the early stages of 50S assembly. It makes multiple contacts with different domains of the 23S rRNA in the assembled 50S subunit and ribosome.</text>
</comment>
<dbReference type="InterPro" id="IPR002136">
    <property type="entry name" value="Ribosomal_uL4"/>
</dbReference>
<evidence type="ECO:0000256" key="6">
    <source>
        <dbReference type="HAMAP-Rule" id="MF_01328"/>
    </source>
</evidence>
<dbReference type="Gene3D" id="3.40.1370.10">
    <property type="match status" value="1"/>
</dbReference>
<feature type="region of interest" description="Disordered" evidence="7">
    <location>
        <begin position="76"/>
        <end position="99"/>
    </location>
</feature>
<dbReference type="PANTHER" id="PTHR19431">
    <property type="entry name" value="60S RIBOSOMAL PROTEIN L4"/>
    <property type="match status" value="1"/>
</dbReference>
<dbReference type="PROSITE" id="PS00939">
    <property type="entry name" value="RIBOSOMAL_L1E"/>
    <property type="match status" value="1"/>
</dbReference>
<dbReference type="GO" id="GO:1990904">
    <property type="term" value="C:ribonucleoprotein complex"/>
    <property type="evidence" value="ECO:0007669"/>
    <property type="project" value="UniProtKB-KW"/>
</dbReference>
<keyword evidence="4 6" id="KW-0689">Ribosomal protein</keyword>
<comment type="similarity">
    <text evidence="1 6">Belongs to the universal ribosomal protein uL4 family.</text>
</comment>
<comment type="function">
    <text evidence="6">Forms part of the polypeptide exit tunnel.</text>
</comment>
<dbReference type="GO" id="GO:0006412">
    <property type="term" value="P:translation"/>
    <property type="evidence" value="ECO:0007669"/>
    <property type="project" value="UniProtKB-UniRule"/>
</dbReference>
<reference evidence="8 9" key="1">
    <citation type="journal article" date="2016" name="Nat. Microbiol.">
        <title>Genomic inference of the metabolism of cosmopolitan subsurface Archaea, Hadesarchaea.</title>
        <authorList>
            <person name="Baker B.J."/>
            <person name="Saw J.H."/>
            <person name="Lind A.E."/>
            <person name="Lazar C.S."/>
            <person name="Hinrichs K.-U."/>
            <person name="Teske A.P."/>
            <person name="Ettema T.J."/>
        </authorList>
    </citation>
    <scope>NUCLEOTIDE SEQUENCE [LARGE SCALE GENOMIC DNA]</scope>
</reference>
<dbReference type="GO" id="GO:0019843">
    <property type="term" value="F:rRNA binding"/>
    <property type="evidence" value="ECO:0007669"/>
    <property type="project" value="UniProtKB-UniRule"/>
</dbReference>
<evidence type="ECO:0000256" key="1">
    <source>
        <dbReference type="ARBA" id="ARBA00010528"/>
    </source>
</evidence>
<dbReference type="GO" id="GO:0005840">
    <property type="term" value="C:ribosome"/>
    <property type="evidence" value="ECO:0007669"/>
    <property type="project" value="UniProtKB-KW"/>
</dbReference>
<dbReference type="InterPro" id="IPR019970">
    <property type="entry name" value="Ribosomall_uL4-arc"/>
</dbReference>
<dbReference type="GO" id="GO:0003735">
    <property type="term" value="F:structural constituent of ribosome"/>
    <property type="evidence" value="ECO:0007669"/>
    <property type="project" value="InterPro"/>
</dbReference>
<comment type="subunit">
    <text evidence="6">Part of the 50S ribosomal subunit.</text>
</comment>
<sequence>MKVPVFSLDAKPVEEIELPEVFNTEIRPDVIRRAVLAAQSARIQPWGPDPMAGKRTSAETWGKGFGVSRIRRVKGTKHPASGMGAFAPHAVGGRRAHPPKVEKKIEERINKKERRLAIRSAIAASKDKRLVASRGHKVDDIPVLPIVVTDELESLKSTADIKMTLTKLGLGKELERASEGRRVRAGVGKMRGRRYKRAVGPLIVISQDRGIRQGARNLPGVSVVRVNELNAELLAPGGVPGRLTVWTSSAVQKLAEGLFS</sequence>
<evidence type="ECO:0000256" key="3">
    <source>
        <dbReference type="ARBA" id="ARBA00022884"/>
    </source>
</evidence>
<keyword evidence="5 6" id="KW-0687">Ribonucleoprotein</keyword>
<evidence type="ECO:0000313" key="9">
    <source>
        <dbReference type="Proteomes" id="UP000074294"/>
    </source>
</evidence>
<name>A0A147JUB3_HADYE</name>
<dbReference type="AlphaFoldDB" id="A0A147JUB3"/>
<dbReference type="STRING" id="1776334.APZ16_05550"/>
<dbReference type="HAMAP" id="MF_01328_A">
    <property type="entry name" value="Ribosomal_uL4_A"/>
    <property type="match status" value="1"/>
</dbReference>
<dbReference type="InterPro" id="IPR023574">
    <property type="entry name" value="Ribosomal_uL4_dom_sf"/>
</dbReference>
<evidence type="ECO:0000256" key="4">
    <source>
        <dbReference type="ARBA" id="ARBA00022980"/>
    </source>
</evidence>
<keyword evidence="3 6" id="KW-0694">RNA-binding</keyword>
<evidence type="ECO:0000256" key="7">
    <source>
        <dbReference type="SAM" id="MobiDB-lite"/>
    </source>
</evidence>